<proteinExistence type="predicted"/>
<dbReference type="SUPFAM" id="SSF52833">
    <property type="entry name" value="Thioredoxin-like"/>
    <property type="match status" value="1"/>
</dbReference>
<keyword evidence="1" id="KW-1133">Transmembrane helix</keyword>
<evidence type="ECO:0000259" key="2">
    <source>
        <dbReference type="Pfam" id="PF00462"/>
    </source>
</evidence>
<comment type="caution">
    <text evidence="3">The sequence shown here is derived from an EMBL/GenBank/DDBJ whole genome shotgun (WGS) entry which is preliminary data.</text>
</comment>
<dbReference type="Pfam" id="PF00462">
    <property type="entry name" value="Glutaredoxin"/>
    <property type="match status" value="1"/>
</dbReference>
<sequence length="141" mass="15148">MTRVWMLPVLMLLCGGLIATGEVVAGSPVEAVLFLVLFVSLAFATSPLVFPRSVGAAEAGRRAALDGAPVVYWRPGCAYCLRLRFRLGVRGRRAHWVNIWRDAEGAAAVREATGGDETVPTVVVAGRAHVNPDPAWVRARL</sequence>
<dbReference type="Proteomes" id="UP001600424">
    <property type="component" value="Unassembled WGS sequence"/>
</dbReference>
<organism evidence="3 4">
    <name type="scientific">Streptomyces wedmorensis</name>
    <dbReference type="NCBI Taxonomy" id="43759"/>
    <lineage>
        <taxon>Bacteria</taxon>
        <taxon>Bacillati</taxon>
        <taxon>Actinomycetota</taxon>
        <taxon>Actinomycetes</taxon>
        <taxon>Kitasatosporales</taxon>
        <taxon>Streptomycetaceae</taxon>
        <taxon>Streptomyces</taxon>
    </lineage>
</organism>
<evidence type="ECO:0000313" key="4">
    <source>
        <dbReference type="Proteomes" id="UP001600424"/>
    </source>
</evidence>
<keyword evidence="4" id="KW-1185">Reference proteome</keyword>
<feature type="transmembrane region" description="Helical" evidence="1">
    <location>
        <begin position="31"/>
        <end position="50"/>
    </location>
</feature>
<feature type="domain" description="Glutaredoxin" evidence="2">
    <location>
        <begin position="70"/>
        <end position="127"/>
    </location>
</feature>
<dbReference type="EMBL" id="JBHTRV010000015">
    <property type="protein sequence ID" value="MFE5982202.1"/>
    <property type="molecule type" value="Genomic_DNA"/>
</dbReference>
<gene>
    <name evidence="3" type="ORF">ACFQ63_21125</name>
</gene>
<keyword evidence="1" id="KW-0812">Transmembrane</keyword>
<dbReference type="RefSeq" id="WP_386253120.1">
    <property type="nucleotide sequence ID" value="NZ_JBHTRV010000015.1"/>
</dbReference>
<keyword evidence="1" id="KW-0472">Membrane</keyword>
<name>A0ABW6IX25_STRWE</name>
<protein>
    <submittedName>
        <fullName evidence="3">Glutaredoxin domain-containing protein</fullName>
    </submittedName>
</protein>
<dbReference type="Gene3D" id="3.40.30.10">
    <property type="entry name" value="Glutaredoxin"/>
    <property type="match status" value="1"/>
</dbReference>
<evidence type="ECO:0000256" key="1">
    <source>
        <dbReference type="SAM" id="Phobius"/>
    </source>
</evidence>
<dbReference type="InterPro" id="IPR002109">
    <property type="entry name" value="Glutaredoxin"/>
</dbReference>
<dbReference type="PROSITE" id="PS51354">
    <property type="entry name" value="GLUTAREDOXIN_2"/>
    <property type="match status" value="1"/>
</dbReference>
<dbReference type="InterPro" id="IPR036249">
    <property type="entry name" value="Thioredoxin-like_sf"/>
</dbReference>
<reference evidence="3 4" key="1">
    <citation type="submission" date="2024-09" db="EMBL/GenBank/DDBJ databases">
        <title>The Natural Products Discovery Center: Release of the First 8490 Sequenced Strains for Exploring Actinobacteria Biosynthetic Diversity.</title>
        <authorList>
            <person name="Kalkreuter E."/>
            <person name="Kautsar S.A."/>
            <person name="Yang D."/>
            <person name="Bader C.D."/>
            <person name="Teijaro C.N."/>
            <person name="Fluegel L."/>
            <person name="Davis C.M."/>
            <person name="Simpson J.R."/>
            <person name="Lauterbach L."/>
            <person name="Steele A.D."/>
            <person name="Gui C."/>
            <person name="Meng S."/>
            <person name="Li G."/>
            <person name="Viehrig K."/>
            <person name="Ye F."/>
            <person name="Su P."/>
            <person name="Kiefer A.F."/>
            <person name="Nichols A."/>
            <person name="Cepeda A.J."/>
            <person name="Yan W."/>
            <person name="Fan B."/>
            <person name="Jiang Y."/>
            <person name="Adhikari A."/>
            <person name="Zheng C.-J."/>
            <person name="Schuster L."/>
            <person name="Cowan T.M."/>
            <person name="Smanski M.J."/>
            <person name="Chevrette M.G."/>
            <person name="De Carvalho L.P.S."/>
            <person name="Shen B."/>
        </authorList>
    </citation>
    <scope>NUCLEOTIDE SEQUENCE [LARGE SCALE GENOMIC DNA]</scope>
    <source>
        <strain evidence="3 4">NPDC056472</strain>
    </source>
</reference>
<accession>A0ABW6IX25</accession>
<evidence type="ECO:0000313" key="3">
    <source>
        <dbReference type="EMBL" id="MFE5982202.1"/>
    </source>
</evidence>